<protein>
    <submittedName>
        <fullName evidence="2">Uncharacterized protein</fullName>
    </submittedName>
</protein>
<feature type="region of interest" description="Disordered" evidence="1">
    <location>
        <begin position="430"/>
        <end position="460"/>
    </location>
</feature>
<dbReference type="EMBL" id="CP042910">
    <property type="protein sequence ID" value="QEG16090.1"/>
    <property type="molecule type" value="Genomic_DNA"/>
</dbReference>
<gene>
    <name evidence="2" type="ORF">GmarT_19510</name>
</gene>
<keyword evidence="3" id="KW-1185">Reference proteome</keyword>
<evidence type="ECO:0000256" key="1">
    <source>
        <dbReference type="SAM" id="MobiDB-lite"/>
    </source>
</evidence>
<evidence type="ECO:0000313" key="3">
    <source>
        <dbReference type="Proteomes" id="UP000322887"/>
    </source>
</evidence>
<sequence>MSKGREKTITQTLLKQVICPHCWNEFPPEEILWVAAHSDLTGDPLLGNDAQQRFLPSRFNVQGKALDIKGVACSKLACPQCHLLIPRQLLEMEPFFISILGAPGSGKSYFLAAMTWKLRSILSNQFGLSFGDADPEANQLLIDYEEELFLNNNEDKLVALRKTELEGGELYETVNYGSGRTVQYPKPFVFPIQPEPGHQYGVHSRRLARALCLYDNAGEHFLPGNETANRPVQHLAVSRVLLFLFDPTQHPKFRNACKGQSQDPQMVDNVWSNRQDLIFQEAANRIRNYKGLPAHEKDDRPLVVVVTKYDAWCSLASGKPLKEEWATSPANPPYFGLNLKQLRNISRQIRDIVLKYAPEMVSAVEGFSSDVIYVPASAQGQAPELIEESGYLGIRPKDIKSMWIEIPMLYALHRSVPGLISTVKSEEAKKKAASSVNKDQTGKDQHSSPSQPRIFRDSGT</sequence>
<name>A0ABX5YKE5_9PLAN</name>
<accession>A0ABX5YKE5</accession>
<dbReference type="RefSeq" id="WP_002648418.1">
    <property type="nucleotide sequence ID" value="NZ_CP042910.1"/>
</dbReference>
<dbReference type="SUPFAM" id="SSF52540">
    <property type="entry name" value="P-loop containing nucleoside triphosphate hydrolases"/>
    <property type="match status" value="1"/>
</dbReference>
<dbReference type="Proteomes" id="UP000322887">
    <property type="component" value="Chromosome"/>
</dbReference>
<dbReference type="InterPro" id="IPR027417">
    <property type="entry name" value="P-loop_NTPase"/>
</dbReference>
<dbReference type="GeneID" id="98646562"/>
<evidence type="ECO:0000313" key="2">
    <source>
        <dbReference type="EMBL" id="QEG16090.1"/>
    </source>
</evidence>
<proteinExistence type="predicted"/>
<organism evidence="2 3">
    <name type="scientific">Gimesia maris</name>
    <dbReference type="NCBI Taxonomy" id="122"/>
    <lineage>
        <taxon>Bacteria</taxon>
        <taxon>Pseudomonadati</taxon>
        <taxon>Planctomycetota</taxon>
        <taxon>Planctomycetia</taxon>
        <taxon>Planctomycetales</taxon>
        <taxon>Planctomycetaceae</taxon>
        <taxon>Gimesia</taxon>
    </lineage>
</organism>
<reference evidence="2 3" key="1">
    <citation type="submission" date="2019-08" db="EMBL/GenBank/DDBJ databases">
        <title>Deep-cultivation of Planctomycetes and their phenomic and genomic characterization uncovers novel biology.</title>
        <authorList>
            <person name="Wiegand S."/>
            <person name="Jogler M."/>
            <person name="Boedeker C."/>
            <person name="Pinto D."/>
            <person name="Vollmers J."/>
            <person name="Rivas-Marin E."/>
            <person name="Kohn T."/>
            <person name="Peeters S.H."/>
            <person name="Heuer A."/>
            <person name="Rast P."/>
            <person name="Oberbeckmann S."/>
            <person name="Bunk B."/>
            <person name="Jeske O."/>
            <person name="Meyerdierks A."/>
            <person name="Storesund J.E."/>
            <person name="Kallscheuer N."/>
            <person name="Luecker S."/>
            <person name="Lage O.M."/>
            <person name="Pohl T."/>
            <person name="Merkel B.J."/>
            <person name="Hornburger P."/>
            <person name="Mueller R.-W."/>
            <person name="Bruemmer F."/>
            <person name="Labrenz M."/>
            <person name="Spormann A.M."/>
            <person name="Op den Camp H."/>
            <person name="Overmann J."/>
            <person name="Amann R."/>
            <person name="Jetten M.S.M."/>
            <person name="Mascher T."/>
            <person name="Medema M.H."/>
            <person name="Devos D.P."/>
            <person name="Kaster A.-K."/>
            <person name="Ovreas L."/>
            <person name="Rohde M."/>
            <person name="Galperin M.Y."/>
            <person name="Jogler C."/>
        </authorList>
    </citation>
    <scope>NUCLEOTIDE SEQUENCE [LARGE SCALE GENOMIC DNA]</scope>
    <source>
        <strain evidence="2 3">DSM 8797</strain>
    </source>
</reference>